<keyword evidence="3" id="KW-1185">Reference proteome</keyword>
<dbReference type="PANTHER" id="PTHR46250">
    <property type="entry name" value="MYB/SANT-LIKE DNA-BINDING DOMAIN PROTEIN-RELATED"/>
    <property type="match status" value="1"/>
</dbReference>
<feature type="domain" description="Myb/SANT-like" evidence="1">
    <location>
        <begin position="89"/>
        <end position="171"/>
    </location>
</feature>
<dbReference type="PANTHER" id="PTHR46250:SF15">
    <property type="entry name" value="OS01G0523800 PROTEIN"/>
    <property type="match status" value="1"/>
</dbReference>
<name>A0A498K0V5_MALDO</name>
<evidence type="ECO:0000259" key="1">
    <source>
        <dbReference type="Pfam" id="PF12776"/>
    </source>
</evidence>
<sequence>MPSLNFIIFKIIKRGVEEEDWRKQSSDYELGFAQISCLCIRVMAHLSLSTKKKLHAALNVLIVYLRTRFVACATSCFDSWYRKGQQKHYWTTTKDTILIESLLELHSDQTWRVDTGFKNGYLGKIETIMEAKFPGCRLKASPHIESRIKTLKAKYFALIELLALSGFEWNE</sequence>
<evidence type="ECO:0000313" key="3">
    <source>
        <dbReference type="Proteomes" id="UP000290289"/>
    </source>
</evidence>
<protein>
    <recommendedName>
        <fullName evidence="1">Myb/SANT-like domain-containing protein</fullName>
    </recommendedName>
</protein>
<proteinExistence type="predicted"/>
<comment type="caution">
    <text evidence="2">The sequence shown here is derived from an EMBL/GenBank/DDBJ whole genome shotgun (WGS) entry which is preliminary data.</text>
</comment>
<dbReference type="Proteomes" id="UP000290289">
    <property type="component" value="Chromosome 4"/>
</dbReference>
<dbReference type="AlphaFoldDB" id="A0A498K0V5"/>
<dbReference type="Pfam" id="PF12776">
    <property type="entry name" value="Myb_DNA-bind_3"/>
    <property type="match status" value="1"/>
</dbReference>
<evidence type="ECO:0000313" key="2">
    <source>
        <dbReference type="EMBL" id="RXI01017.1"/>
    </source>
</evidence>
<reference evidence="2 3" key="1">
    <citation type="submission" date="2018-10" db="EMBL/GenBank/DDBJ databases">
        <title>A high-quality apple genome assembly.</title>
        <authorList>
            <person name="Hu J."/>
        </authorList>
    </citation>
    <scope>NUCLEOTIDE SEQUENCE [LARGE SCALE GENOMIC DNA]</scope>
    <source>
        <strain evidence="3">cv. HFTH1</strain>
        <tissue evidence="2">Young leaf</tissue>
    </source>
</reference>
<accession>A0A498K0V5</accession>
<organism evidence="2 3">
    <name type="scientific">Malus domestica</name>
    <name type="common">Apple</name>
    <name type="synonym">Pyrus malus</name>
    <dbReference type="NCBI Taxonomy" id="3750"/>
    <lineage>
        <taxon>Eukaryota</taxon>
        <taxon>Viridiplantae</taxon>
        <taxon>Streptophyta</taxon>
        <taxon>Embryophyta</taxon>
        <taxon>Tracheophyta</taxon>
        <taxon>Spermatophyta</taxon>
        <taxon>Magnoliopsida</taxon>
        <taxon>eudicotyledons</taxon>
        <taxon>Gunneridae</taxon>
        <taxon>Pentapetalae</taxon>
        <taxon>rosids</taxon>
        <taxon>fabids</taxon>
        <taxon>Rosales</taxon>
        <taxon>Rosaceae</taxon>
        <taxon>Amygdaloideae</taxon>
        <taxon>Maleae</taxon>
        <taxon>Malus</taxon>
    </lineage>
</organism>
<gene>
    <name evidence="2" type="ORF">DVH24_001251</name>
</gene>
<dbReference type="InterPro" id="IPR024752">
    <property type="entry name" value="Myb/SANT-like_dom"/>
</dbReference>
<dbReference type="EMBL" id="RDQH01000330">
    <property type="protein sequence ID" value="RXI01017.1"/>
    <property type="molecule type" value="Genomic_DNA"/>
</dbReference>